<sequence length="156" mass="17583">MQARQFQSRQSVDLAAYPHLIVVMLGFRVSSWRGFLSLLGIGKGLRGIQDAPPDGLLAHEQCLFALNHVGIRQYWRDLDSLERFTRSAPHSHWWRDFAKLSKGAGFWHETYARSGAMEALYTNMPGPIGFGRFAPPLDPTGPFLTARARMERRAAA</sequence>
<evidence type="ECO:0000313" key="1">
    <source>
        <dbReference type="EMBL" id="EQB30512.1"/>
    </source>
</evidence>
<accession>T0J106</accession>
<dbReference type="Pfam" id="PF13826">
    <property type="entry name" value="Monooxy_af470-like"/>
    <property type="match status" value="1"/>
</dbReference>
<organism evidence="1 2">
    <name type="scientific">Sphingobium ummariense RL-3</name>
    <dbReference type="NCBI Taxonomy" id="1346791"/>
    <lineage>
        <taxon>Bacteria</taxon>
        <taxon>Pseudomonadati</taxon>
        <taxon>Pseudomonadota</taxon>
        <taxon>Alphaproteobacteria</taxon>
        <taxon>Sphingomonadales</taxon>
        <taxon>Sphingomonadaceae</taxon>
        <taxon>Sphingobium</taxon>
    </lineage>
</organism>
<comment type="caution">
    <text evidence="1">The sequence shown here is derived from an EMBL/GenBank/DDBJ whole genome shotgun (WGS) entry which is preliminary data.</text>
</comment>
<protein>
    <recommendedName>
        <fullName evidence="3">DUF4188 domain-containing protein</fullName>
    </recommendedName>
</protein>
<proteinExistence type="predicted"/>
<evidence type="ECO:0000313" key="2">
    <source>
        <dbReference type="Proteomes" id="UP000015523"/>
    </source>
</evidence>
<dbReference type="STRING" id="1346791.M529_19375"/>
<keyword evidence="2" id="KW-1185">Reference proteome</keyword>
<gene>
    <name evidence="1" type="ORF">M529_19375</name>
</gene>
<dbReference type="PATRIC" id="fig|1346791.3.peg.3740"/>
<dbReference type="AlphaFoldDB" id="T0J106"/>
<dbReference type="Proteomes" id="UP000015523">
    <property type="component" value="Unassembled WGS sequence"/>
</dbReference>
<name>T0J106_9SPHN</name>
<dbReference type="EMBL" id="AUWY01000120">
    <property type="protein sequence ID" value="EQB30512.1"/>
    <property type="molecule type" value="Genomic_DNA"/>
</dbReference>
<dbReference type="eggNOG" id="ENOG5030N64">
    <property type="taxonomic scope" value="Bacteria"/>
</dbReference>
<dbReference type="InterPro" id="IPR025444">
    <property type="entry name" value="Monooxy_af470"/>
</dbReference>
<dbReference type="RefSeq" id="WP_021319473.1">
    <property type="nucleotide sequence ID" value="NZ_AUWY01000120.1"/>
</dbReference>
<evidence type="ECO:0008006" key="3">
    <source>
        <dbReference type="Google" id="ProtNLM"/>
    </source>
</evidence>
<dbReference type="OrthoDB" id="7566033at2"/>
<reference evidence="1 2" key="1">
    <citation type="journal article" date="2013" name="Genome Announc.">
        <title>Draft Genome Sequence of Sphingobium ummariense Strain RL-3, a Hexachlorocyclohexane-Degrading Bacterium.</title>
        <authorList>
            <person name="Kohli P."/>
            <person name="Dua A."/>
            <person name="Sangwan N."/>
            <person name="Oldach P."/>
            <person name="Khurana J.P."/>
            <person name="Lal R."/>
        </authorList>
    </citation>
    <scope>NUCLEOTIDE SEQUENCE [LARGE SCALE GENOMIC DNA]</scope>
    <source>
        <strain evidence="1 2">RL-3</strain>
    </source>
</reference>